<keyword evidence="2" id="KW-1185">Reference proteome</keyword>
<organism evidence="1 2">
    <name type="scientific">Bauhinia variegata</name>
    <name type="common">Purple orchid tree</name>
    <name type="synonym">Phanera variegata</name>
    <dbReference type="NCBI Taxonomy" id="167791"/>
    <lineage>
        <taxon>Eukaryota</taxon>
        <taxon>Viridiplantae</taxon>
        <taxon>Streptophyta</taxon>
        <taxon>Embryophyta</taxon>
        <taxon>Tracheophyta</taxon>
        <taxon>Spermatophyta</taxon>
        <taxon>Magnoliopsida</taxon>
        <taxon>eudicotyledons</taxon>
        <taxon>Gunneridae</taxon>
        <taxon>Pentapetalae</taxon>
        <taxon>rosids</taxon>
        <taxon>fabids</taxon>
        <taxon>Fabales</taxon>
        <taxon>Fabaceae</taxon>
        <taxon>Cercidoideae</taxon>
        <taxon>Cercideae</taxon>
        <taxon>Bauhiniinae</taxon>
        <taxon>Bauhinia</taxon>
    </lineage>
</organism>
<evidence type="ECO:0000313" key="1">
    <source>
        <dbReference type="EMBL" id="KAI4318124.1"/>
    </source>
</evidence>
<evidence type="ECO:0000313" key="2">
    <source>
        <dbReference type="Proteomes" id="UP000828941"/>
    </source>
</evidence>
<protein>
    <submittedName>
        <fullName evidence="1">Uncharacterized protein</fullName>
    </submittedName>
</protein>
<proteinExistence type="predicted"/>
<sequence length="625" mass="69074">MSETKSAYKTVKKRDSEKAAKLSSNPPRKKQRKGRNPTRVRPTPDQSSSLGHSNSRICENPACKALLPVGGTFCRRCTCCICHRFDDNKDPSLWLLCTSESPRGNPCGSSCHIECALKHDKVGVVDHGQLLQLDGSYLCKICGEVTGIIGCWKKQLSVAKDARRVDALCFRIYLSYRLLNGTSRFKDLHEIVKDAKSKLETEVGPVNRASRKIARGIVSRLSVAKDVQRLCSIAIEKADNWLSTISFVDPEPRECLLPAACKFVFQEVKSSSIVVLLIEMPNASSDNIQGYKFWYYKSKEEPPTKDPVCVFPRSQRKFLITHLQPCTKYTFRVMSYTDTGDLGYSQADCFTESVEIFRKRGNKEKQHMGGSPSDSQMQSKPTLTDSGFKIQKLETVLCLDVAQEKASSVDVKNCSEPSNMVLNETSAEEQKPTLSGGLDLNVVSVPDLNEELMHPSEPPKVEDGNSAFPEAADHNVALKAEEKAGSVKSNGGQDSKTGTNGPTEEIPAADSFADNCGKRAVSTNEEVHDHGSALASGSPLLISDGLCSLDKNLEDCVKSICWLEREGHIKKGFRLKFLTWFSLRATKQERRVVNTFIQTLIDDPSSLAGQLVDSFSDIIKQEAQK</sequence>
<reference evidence="1 2" key="1">
    <citation type="journal article" date="2022" name="DNA Res.">
        <title>Chromosomal-level genome assembly of the orchid tree Bauhinia variegata (Leguminosae; Cercidoideae) supports the allotetraploid origin hypothesis of Bauhinia.</title>
        <authorList>
            <person name="Zhong Y."/>
            <person name="Chen Y."/>
            <person name="Zheng D."/>
            <person name="Pang J."/>
            <person name="Liu Y."/>
            <person name="Luo S."/>
            <person name="Meng S."/>
            <person name="Qian L."/>
            <person name="Wei D."/>
            <person name="Dai S."/>
            <person name="Zhou R."/>
        </authorList>
    </citation>
    <scope>NUCLEOTIDE SEQUENCE [LARGE SCALE GENOMIC DNA]</scope>
    <source>
        <strain evidence="1">BV-YZ2020</strain>
    </source>
</reference>
<dbReference type="EMBL" id="CM039435">
    <property type="protein sequence ID" value="KAI4318124.1"/>
    <property type="molecule type" value="Genomic_DNA"/>
</dbReference>
<comment type="caution">
    <text evidence="1">The sequence shown here is derived from an EMBL/GenBank/DDBJ whole genome shotgun (WGS) entry which is preliminary data.</text>
</comment>
<dbReference type="Proteomes" id="UP000828941">
    <property type="component" value="Chromosome 10"/>
</dbReference>
<accession>A0ACB9M3Y6</accession>
<name>A0ACB9M3Y6_BAUVA</name>
<gene>
    <name evidence="1" type="ORF">L6164_025931</name>
</gene>